<dbReference type="Proteomes" id="UP000736164">
    <property type="component" value="Unassembled WGS sequence"/>
</dbReference>
<keyword evidence="4" id="KW-0677">Repeat</keyword>
<dbReference type="GO" id="GO:0036126">
    <property type="term" value="C:sperm flagellum"/>
    <property type="evidence" value="ECO:0007669"/>
    <property type="project" value="TreeGrafter"/>
</dbReference>
<feature type="non-terminal residue" evidence="8">
    <location>
        <position position="1174"/>
    </location>
</feature>
<dbReference type="PANTHER" id="PTHR13720">
    <property type="entry name" value="WD-40 REPEAT PROTEIN"/>
    <property type="match status" value="1"/>
</dbReference>
<keyword evidence="5" id="KW-0966">Cell projection</keyword>
<feature type="compositionally biased region" description="Polar residues" evidence="7">
    <location>
        <begin position="87"/>
        <end position="102"/>
    </location>
</feature>
<dbReference type="InterPro" id="IPR001680">
    <property type="entry name" value="WD40_rpt"/>
</dbReference>
<evidence type="ECO:0000256" key="3">
    <source>
        <dbReference type="ARBA" id="ARBA00022574"/>
    </source>
</evidence>
<keyword evidence="9" id="KW-1185">Reference proteome</keyword>
<dbReference type="FunFam" id="2.130.10.10:FF:000427">
    <property type="entry name" value="WD repeat domain 66"/>
    <property type="match status" value="1"/>
</dbReference>
<dbReference type="EMBL" id="JAAWVO010030973">
    <property type="protein sequence ID" value="MBN3316665.1"/>
    <property type="molecule type" value="Genomic_DNA"/>
</dbReference>
<gene>
    <name evidence="8" type="primary">Wdr66</name>
    <name evidence="8" type="ORF">GTO95_0016186</name>
</gene>
<dbReference type="InterPro" id="IPR006804">
    <property type="entry name" value="BCL7"/>
</dbReference>
<feature type="region of interest" description="Disordered" evidence="7">
    <location>
        <begin position="1"/>
        <end position="102"/>
    </location>
</feature>
<evidence type="ECO:0000313" key="8">
    <source>
        <dbReference type="EMBL" id="MBN3316665.1"/>
    </source>
</evidence>
<comment type="similarity">
    <text evidence="2">Belongs to the BCL7 family.</text>
</comment>
<feature type="non-terminal residue" evidence="8">
    <location>
        <position position="1"/>
    </location>
</feature>
<dbReference type="InterPro" id="IPR011047">
    <property type="entry name" value="Quinoprotein_ADH-like_sf"/>
</dbReference>
<protein>
    <recommendedName>
        <fullName evidence="6">Cilia- and flagella-associated protein 251</fullName>
    </recommendedName>
</protein>
<feature type="compositionally biased region" description="Basic and acidic residues" evidence="7">
    <location>
        <begin position="1020"/>
        <end position="1038"/>
    </location>
</feature>
<organism evidence="8 9">
    <name type="scientific">Atractosteus spatula</name>
    <name type="common">Alligator gar</name>
    <name type="synonym">Lepisosteus spatula</name>
    <dbReference type="NCBI Taxonomy" id="7917"/>
    <lineage>
        <taxon>Eukaryota</taxon>
        <taxon>Metazoa</taxon>
        <taxon>Chordata</taxon>
        <taxon>Craniata</taxon>
        <taxon>Vertebrata</taxon>
        <taxon>Euteleostomi</taxon>
        <taxon>Actinopterygii</taxon>
        <taxon>Neopterygii</taxon>
        <taxon>Holostei</taxon>
        <taxon>Semionotiformes</taxon>
        <taxon>Lepisosteidae</taxon>
        <taxon>Atractosteus</taxon>
    </lineage>
</organism>
<dbReference type="InterPro" id="IPR036322">
    <property type="entry name" value="WD40_repeat_dom_sf"/>
</dbReference>
<evidence type="ECO:0000256" key="7">
    <source>
        <dbReference type="SAM" id="MobiDB-lite"/>
    </source>
</evidence>
<name>A0A8J7NQZ5_ATRSP</name>
<dbReference type="AlphaFoldDB" id="A0A8J7NQZ5"/>
<feature type="compositionally biased region" description="Polar residues" evidence="7">
    <location>
        <begin position="1060"/>
        <end position="1081"/>
    </location>
</feature>
<dbReference type="Pfam" id="PF00400">
    <property type="entry name" value="WD40"/>
    <property type="match status" value="2"/>
</dbReference>
<evidence type="ECO:0000256" key="1">
    <source>
        <dbReference type="ARBA" id="ARBA00004138"/>
    </source>
</evidence>
<dbReference type="SMART" id="SM00320">
    <property type="entry name" value="WD40"/>
    <property type="match status" value="9"/>
</dbReference>
<dbReference type="InterPro" id="IPR015943">
    <property type="entry name" value="WD40/YVTN_repeat-like_dom_sf"/>
</dbReference>
<dbReference type="SUPFAM" id="SSF50998">
    <property type="entry name" value="Quinoprotein alcohol dehydrogenase-like"/>
    <property type="match status" value="1"/>
</dbReference>
<accession>A0A8J7NQZ5</accession>
<feature type="compositionally biased region" description="Basic and acidic residues" evidence="7">
    <location>
        <begin position="1094"/>
        <end position="1105"/>
    </location>
</feature>
<proteinExistence type="inferred from homology"/>
<evidence type="ECO:0000256" key="6">
    <source>
        <dbReference type="ARBA" id="ARBA00040994"/>
    </source>
</evidence>
<evidence type="ECO:0000313" key="9">
    <source>
        <dbReference type="Proteomes" id="UP000736164"/>
    </source>
</evidence>
<dbReference type="Pfam" id="PF04714">
    <property type="entry name" value="BCL_N"/>
    <property type="match status" value="1"/>
</dbReference>
<evidence type="ECO:0000256" key="2">
    <source>
        <dbReference type="ARBA" id="ARBA00010326"/>
    </source>
</evidence>
<keyword evidence="3" id="KW-0853">WD repeat</keyword>
<feature type="region of interest" description="Disordered" evidence="7">
    <location>
        <begin position="1020"/>
        <end position="1174"/>
    </location>
</feature>
<evidence type="ECO:0000256" key="4">
    <source>
        <dbReference type="ARBA" id="ARBA00022737"/>
    </source>
</evidence>
<feature type="compositionally biased region" description="Polar residues" evidence="7">
    <location>
        <begin position="1040"/>
        <end position="1050"/>
    </location>
</feature>
<evidence type="ECO:0000256" key="5">
    <source>
        <dbReference type="ARBA" id="ARBA00023273"/>
    </source>
</evidence>
<feature type="compositionally biased region" description="Basic and acidic residues" evidence="7">
    <location>
        <begin position="55"/>
        <end position="75"/>
    </location>
</feature>
<dbReference type="PANTHER" id="PTHR13720:SF13">
    <property type="entry name" value="CILIA- AND FLAGELLA-ASSOCIATED PROTEIN 251"/>
    <property type="match status" value="1"/>
</dbReference>
<dbReference type="Gene3D" id="2.130.10.10">
    <property type="entry name" value="YVTN repeat-like/Quinoprotein amine dehydrogenase"/>
    <property type="match status" value="2"/>
</dbReference>
<dbReference type="InterPro" id="IPR050630">
    <property type="entry name" value="WD_repeat_EMAP"/>
</dbReference>
<sequence>MSLAEGTGSSEAALGEESRPVHKQQPAETQPAELCKSSIQEQVEQDLHGPSSGKEGLRTEEEAQKKGEHGGKADPSEEEEHEPDPGLSNQQASGLSEYSQVHTATPRTLFEEKDPLGIRSQPLSLEWAFGINQDLPVYSLHDDDDRLVILYGCAHVAVMYNHTLNSQHILQARLGHCSPISCLCVSEDRRWVATADRGPESLVIIWDSYSGIPVQTLFDSHPDGGVVAIALTKDSKYLVTIGAEAVQRVCIWDWTSEVEGPVCAANLSPEFGLQNHIIFNPNDCTQIVSNSGSQVVFYSWDNDKLKYTVPQLTDKTFNKTVGSFSQSVFHSGPSLAFTATSAGNLVVWDTIRTPVLLQPHNKRAVKLIHLQKDGITVLTVTDRKICALLCVIVFLYLQCFSLLVTGDTRGHVKFYDENIQMINWYSHFNLSPVRSISFTKELPSPVRNTSGYPEDCTLKAKHFAVRNFVISTTNATVVHITAEGSKLETLVQEHFEAVHAVACHPGRPLVSMASYCGILKVWDYQCKTCICSRIFDTEKHIQCMMYDPQGFYLGVGFDNGSVYVLDGLTLENECEPFRYARASITHIAFSRDSQFLATADAGLTVTVFRLSSNNGRKTWKYLGRHHSHYKPIQDLLFGVHLDSSQPRLLSLGMDRVLVEYDLNSKEDDLRLLSTDCIEQSAVPKCMAWYPPITKENFILTANDQYKMKLFNCTTKMCRKTLLGPTYGSSIEKIAILPVSSGGDPSVRYLSYITKDKVGLQILPLDGNPHKSSALICHPLGVSSFACSCDGQRIFTAGGSDRTVFTWEINLNALQAAASLGGQDLIPFYSILEGGRDGELFRELEDYFYYCQLRNQGIDTMETRQVSTRIPLAEIPFVMRALGFYPSEQEADMLNEVKFSQYVDTGKYVTDIDLADFIKLYVNHRPAFGISMNELRHAFQVLGYENENGERTLNRGELLQLLQARAAMSGRSVRAETRSRAKDDIKRVMAAIEKVRKWEKKWVTVGDTSLRIYKWVPVTEPKTDDKSKNKKKGKDDKCGSEVTTPENSSSPGMMDMHDDNSNQSSIADSSPVKQENSSSTSPAPEPMAVSQGDSNEAKTDHSKSPAKDQPGPDSKTGKNPHLSENPAASSDKTEAQLSGEKEPLSETARATQESEDGPPPPKRVKTESAQDFEES</sequence>
<comment type="caution">
    <text evidence="8">The sequence shown here is derived from an EMBL/GenBank/DDBJ whole genome shotgun (WGS) entry which is preliminary data.</text>
</comment>
<dbReference type="SUPFAM" id="SSF50978">
    <property type="entry name" value="WD40 repeat-like"/>
    <property type="match status" value="1"/>
</dbReference>
<comment type="subcellular location">
    <subcellularLocation>
        <location evidence="1">Cell projection</location>
        <location evidence="1">Cilium</location>
    </subcellularLocation>
</comment>
<feature type="compositionally biased region" description="Basic and acidic residues" evidence="7">
    <location>
        <begin position="1130"/>
        <end position="1143"/>
    </location>
</feature>
<reference evidence="8" key="1">
    <citation type="journal article" date="2021" name="Cell">
        <title>Tracing the genetic footprints of vertebrate landing in non-teleost ray-finned fishes.</title>
        <authorList>
            <person name="Bi X."/>
            <person name="Wang K."/>
            <person name="Yang L."/>
            <person name="Pan H."/>
            <person name="Jiang H."/>
            <person name="Wei Q."/>
            <person name="Fang M."/>
            <person name="Yu H."/>
            <person name="Zhu C."/>
            <person name="Cai Y."/>
            <person name="He Y."/>
            <person name="Gan X."/>
            <person name="Zeng H."/>
            <person name="Yu D."/>
            <person name="Zhu Y."/>
            <person name="Jiang H."/>
            <person name="Qiu Q."/>
            <person name="Yang H."/>
            <person name="Zhang Y.E."/>
            <person name="Wang W."/>
            <person name="Zhu M."/>
            <person name="He S."/>
            <person name="Zhang G."/>
        </authorList>
    </citation>
    <scope>NUCLEOTIDE SEQUENCE</scope>
    <source>
        <strain evidence="8">Allg_001</strain>
    </source>
</reference>